<reference evidence="1" key="1">
    <citation type="submission" date="2017-06" db="EMBL/GenBank/DDBJ databases">
        <title>Genome sequencing of pathogenic and non-pathogenic strains within Bisgaard taxon 40.</title>
        <authorList>
            <person name="Ladner J.T."/>
            <person name="Lovett S.P."/>
            <person name="Koroleva G."/>
            <person name="Lorch J.M."/>
        </authorList>
    </citation>
    <scope>NUCLEOTIDE SEQUENCE</scope>
    <source>
        <strain evidence="1">27576-1-I1</strain>
    </source>
</reference>
<evidence type="ECO:0000313" key="1">
    <source>
        <dbReference type="EMBL" id="QDJ13956.1"/>
    </source>
</evidence>
<organism evidence="1 2">
    <name type="scientific">Mergibacter septicus</name>
    <dbReference type="NCBI Taxonomy" id="221402"/>
    <lineage>
        <taxon>Bacteria</taxon>
        <taxon>Pseudomonadati</taxon>
        <taxon>Pseudomonadota</taxon>
        <taxon>Gammaproteobacteria</taxon>
        <taxon>Pasteurellales</taxon>
        <taxon>Pasteurellaceae</taxon>
        <taxon>Mergibacter</taxon>
    </lineage>
</organism>
<dbReference type="Proteomes" id="UP000955338">
    <property type="component" value="Chromosome"/>
</dbReference>
<name>A0A8D4LJA9_9PAST</name>
<evidence type="ECO:0000313" key="2">
    <source>
        <dbReference type="Proteomes" id="UP000955338"/>
    </source>
</evidence>
<gene>
    <name evidence="1" type="ORF">CEP48_00205</name>
</gene>
<dbReference type="GO" id="GO:0016301">
    <property type="term" value="F:kinase activity"/>
    <property type="evidence" value="ECO:0007669"/>
    <property type="project" value="UniProtKB-KW"/>
</dbReference>
<protein>
    <submittedName>
        <fullName evidence="1">Phosphoglycerate kinase</fullName>
    </submittedName>
</protein>
<dbReference type="EMBL" id="CP022011">
    <property type="protein sequence ID" value="QDJ13956.1"/>
    <property type="molecule type" value="Genomic_DNA"/>
</dbReference>
<sequence>MGLDMYAFSTSKKIDVETDFKLADDDERELIHQWRKHPNLHGWFKKLYFKKGGKDSEFNINNVIINNDDLDKLEDAILNNKLPHTEGFFFGRSSLDDDERQDDLDFIKTAREEIKAGRSVYYTSWW</sequence>
<accession>A0A8D4LJA9</accession>
<proteinExistence type="predicted"/>
<keyword evidence="2" id="KW-1185">Reference proteome</keyword>
<dbReference type="AlphaFoldDB" id="A0A8D4LJA9"/>
<keyword evidence="1" id="KW-0418">Kinase</keyword>
<keyword evidence="1" id="KW-0808">Transferase</keyword>
<dbReference type="RefSeq" id="WP_261919962.1">
    <property type="nucleotide sequence ID" value="NZ_CP022011.1"/>
</dbReference>